<dbReference type="EMBL" id="VVIQ01000012">
    <property type="protein sequence ID" value="MUL28660.1"/>
    <property type="molecule type" value="Genomic_DNA"/>
</dbReference>
<dbReference type="GO" id="GO:0005975">
    <property type="term" value="P:carbohydrate metabolic process"/>
    <property type="evidence" value="ECO:0007669"/>
    <property type="project" value="InterPro"/>
</dbReference>
<gene>
    <name evidence="12" type="ORF">F0475_10200</name>
</gene>
<evidence type="ECO:0000256" key="6">
    <source>
        <dbReference type="ARBA" id="ARBA00023235"/>
    </source>
</evidence>
<dbReference type="Proteomes" id="UP000482295">
    <property type="component" value="Unassembled WGS sequence"/>
</dbReference>
<comment type="similarity">
    <text evidence="2 7">Belongs to the phosphohexose mutase family.</text>
</comment>
<feature type="domain" description="Alpha-D-phosphohexomutase C-terminal" evidence="8">
    <location>
        <begin position="521"/>
        <end position="553"/>
    </location>
</feature>
<evidence type="ECO:0000256" key="2">
    <source>
        <dbReference type="ARBA" id="ARBA00010231"/>
    </source>
</evidence>
<dbReference type="InterPro" id="IPR005846">
    <property type="entry name" value="A-D-PHexomutase_a/b/a-III"/>
</dbReference>
<accession>A0A7C9MEA5</accession>
<evidence type="ECO:0000256" key="4">
    <source>
        <dbReference type="ARBA" id="ARBA00022723"/>
    </source>
</evidence>
<keyword evidence="6" id="KW-0413">Isomerase</keyword>
<feature type="domain" description="Alpha-D-phosphohexomutase alpha/beta/alpha" evidence="10">
    <location>
        <begin position="213"/>
        <end position="319"/>
    </location>
</feature>
<dbReference type="RefSeq" id="WP_009434070.1">
    <property type="nucleotide sequence ID" value="NZ_VVIQ01000012.1"/>
</dbReference>
<dbReference type="Gene3D" id="3.40.120.10">
    <property type="entry name" value="Alpha-D-Glucose-1,6-Bisphosphate, subunit A, domain 3"/>
    <property type="match status" value="3"/>
</dbReference>
<keyword evidence="4 7" id="KW-0479">Metal-binding</keyword>
<evidence type="ECO:0000256" key="5">
    <source>
        <dbReference type="ARBA" id="ARBA00022842"/>
    </source>
</evidence>
<dbReference type="PANTHER" id="PTHR45745">
    <property type="entry name" value="PHOSPHOMANNOMUTASE 45A"/>
    <property type="match status" value="1"/>
</dbReference>
<keyword evidence="3" id="KW-0597">Phosphoprotein</keyword>
<dbReference type="InterPro" id="IPR016066">
    <property type="entry name" value="A-D-PHexomutase_CS"/>
</dbReference>
<dbReference type="InterPro" id="IPR005844">
    <property type="entry name" value="A-D-PHexomutase_a/b/a-I"/>
</dbReference>
<evidence type="ECO:0000256" key="7">
    <source>
        <dbReference type="RuleBase" id="RU004326"/>
    </source>
</evidence>
<dbReference type="InterPro" id="IPR005841">
    <property type="entry name" value="Alpha-D-phosphohexomutase_SF"/>
</dbReference>
<evidence type="ECO:0000313" key="13">
    <source>
        <dbReference type="Proteomes" id="UP000482295"/>
    </source>
</evidence>
<keyword evidence="5 7" id="KW-0460">Magnesium</keyword>
<evidence type="ECO:0000259" key="9">
    <source>
        <dbReference type="Pfam" id="PF02878"/>
    </source>
</evidence>
<dbReference type="InterPro" id="IPR005845">
    <property type="entry name" value="A-D-PHexomutase_a/b/a-II"/>
</dbReference>
<evidence type="ECO:0000256" key="3">
    <source>
        <dbReference type="ARBA" id="ARBA00022553"/>
    </source>
</evidence>
<dbReference type="InterPro" id="IPR016055">
    <property type="entry name" value="A-D-PHexomutase_a/b/a-I/II/III"/>
</dbReference>
<dbReference type="InterPro" id="IPR036900">
    <property type="entry name" value="A-D-PHexomutase_C_sf"/>
</dbReference>
<dbReference type="SUPFAM" id="SSF55957">
    <property type="entry name" value="Phosphoglucomutase, C-terminal domain"/>
    <property type="match status" value="1"/>
</dbReference>
<protein>
    <submittedName>
        <fullName evidence="12">Phospho-sugar mutase</fullName>
    </submittedName>
</protein>
<dbReference type="Pfam" id="PF00408">
    <property type="entry name" value="PGM_PMM_IV"/>
    <property type="match status" value="1"/>
</dbReference>
<evidence type="ECO:0000256" key="1">
    <source>
        <dbReference type="ARBA" id="ARBA00001946"/>
    </source>
</evidence>
<feature type="domain" description="Alpha-D-phosphohexomutase alpha/beta/alpha" evidence="9">
    <location>
        <begin position="52"/>
        <end position="189"/>
    </location>
</feature>
<keyword evidence="13" id="KW-1185">Reference proteome</keyword>
<evidence type="ECO:0000259" key="11">
    <source>
        <dbReference type="Pfam" id="PF02880"/>
    </source>
</evidence>
<evidence type="ECO:0000259" key="10">
    <source>
        <dbReference type="Pfam" id="PF02879"/>
    </source>
</evidence>
<name>A0A7C9MEA5_9BACT</name>
<feature type="domain" description="Alpha-D-phosphohexomutase alpha/beta/alpha" evidence="11">
    <location>
        <begin position="328"/>
        <end position="450"/>
    </location>
</feature>
<dbReference type="PANTHER" id="PTHR45745:SF1">
    <property type="entry name" value="PHOSPHOGLUCOMUTASE 2B-RELATED"/>
    <property type="match status" value="1"/>
</dbReference>
<comment type="caution">
    <text evidence="12">The sequence shown here is derived from an EMBL/GenBank/DDBJ whole genome shotgun (WGS) entry which is preliminary data.</text>
</comment>
<dbReference type="PROSITE" id="PS00710">
    <property type="entry name" value="PGM_PMM"/>
    <property type="match status" value="1"/>
</dbReference>
<sequence>MENNQTLIAECESKAKQWLSPAFDLETRTAVESMIKNEDKTDLIESFYKDLEFGTGGLRGIMGAGSNRMNIYTVGMATQGFANYLKRNFKNKEQISVVVCHDCRNNSRLFAETVANIFSANGIKAYLFDDLRPTPECSFAIRYLKAQAGVNITASHNPREYNGYKAYWEDGAQVLAPHDKGIIDEVNNVKVEDIKFDGNKELIQIIGEDIDKPYLDQVKTICIDPEVIKHQHDLKIVYTPLHGAGRVMIPRSLALWGFDNVHCVKEQMIKDGNFPTVDRPNPEFAEALTLGLRDAKELDADILMASDPDADRVGMACKDSNGEWVLINGNQTCLLFLWYIITNRQAVGKMKPTDFIVKTIVTTEVIHKIAEKQHVEMRDCYTGFKWIAREIALSEGKQQYIGGGEESYGFLAEDFVRDKDAVSACSLLAEICAYAKDHGKTLYDILMDIYLEYGYSKEFTINVERPGKSGADEIQQMMKDFRSNPPKDLGGSVIEITKDYQSLELTKADGSKEKLDMPETSNVLQWFCTDGTKVSVRPSGTEPKIKFYLEVKDVMNTAAEYKLCEERAEKKIEAIKKSLRL</sequence>
<proteinExistence type="inferred from homology"/>
<dbReference type="Pfam" id="PF02879">
    <property type="entry name" value="PGM_PMM_II"/>
    <property type="match status" value="1"/>
</dbReference>
<evidence type="ECO:0000259" key="8">
    <source>
        <dbReference type="Pfam" id="PF00408"/>
    </source>
</evidence>
<dbReference type="Pfam" id="PF02878">
    <property type="entry name" value="PGM_PMM_I"/>
    <property type="match status" value="1"/>
</dbReference>
<dbReference type="GO" id="GO:0008973">
    <property type="term" value="F:phosphopentomutase activity"/>
    <property type="evidence" value="ECO:0007669"/>
    <property type="project" value="TreeGrafter"/>
</dbReference>
<dbReference type="GO" id="GO:0000287">
    <property type="term" value="F:magnesium ion binding"/>
    <property type="evidence" value="ECO:0007669"/>
    <property type="project" value="InterPro"/>
</dbReference>
<dbReference type="SUPFAM" id="SSF53738">
    <property type="entry name" value="Phosphoglucomutase, first 3 domains"/>
    <property type="match status" value="3"/>
</dbReference>
<reference evidence="12 13" key="1">
    <citation type="submission" date="2019-09" db="EMBL/GenBank/DDBJ databases">
        <title>Prevotella A2879 sp. nov., isolated from an abscess of a patient.</title>
        <authorList>
            <person name="Buhl M."/>
            <person name="Oberhettinger P."/>
        </authorList>
    </citation>
    <scope>NUCLEOTIDE SEQUENCE [LARGE SCALE GENOMIC DNA]</scope>
    <source>
        <strain evidence="12 13">A2879</strain>
    </source>
</reference>
<dbReference type="PRINTS" id="PR00509">
    <property type="entry name" value="PGMPMM"/>
</dbReference>
<organism evidence="12 13">
    <name type="scientific">Prevotella vespertina</name>
    <dbReference type="NCBI Taxonomy" id="2608404"/>
    <lineage>
        <taxon>Bacteria</taxon>
        <taxon>Pseudomonadati</taxon>
        <taxon>Bacteroidota</taxon>
        <taxon>Bacteroidia</taxon>
        <taxon>Bacteroidales</taxon>
        <taxon>Prevotellaceae</taxon>
        <taxon>Prevotella</taxon>
    </lineage>
</organism>
<dbReference type="Gene3D" id="3.30.310.50">
    <property type="entry name" value="Alpha-D-phosphohexomutase, C-terminal domain"/>
    <property type="match status" value="1"/>
</dbReference>
<evidence type="ECO:0000313" key="12">
    <source>
        <dbReference type="EMBL" id="MUL28660.1"/>
    </source>
</evidence>
<dbReference type="GO" id="GO:0006166">
    <property type="term" value="P:purine ribonucleoside salvage"/>
    <property type="evidence" value="ECO:0007669"/>
    <property type="project" value="TreeGrafter"/>
</dbReference>
<dbReference type="AlphaFoldDB" id="A0A7C9MEA5"/>
<dbReference type="Pfam" id="PF02880">
    <property type="entry name" value="PGM_PMM_III"/>
    <property type="match status" value="1"/>
</dbReference>
<comment type="cofactor">
    <cofactor evidence="1">
        <name>Mg(2+)</name>
        <dbReference type="ChEBI" id="CHEBI:18420"/>
    </cofactor>
</comment>
<dbReference type="InterPro" id="IPR005843">
    <property type="entry name" value="A-D-PHexomutase_C"/>
</dbReference>
<dbReference type="CDD" id="cd05799">
    <property type="entry name" value="PGM2"/>
    <property type="match status" value="1"/>
</dbReference>